<evidence type="ECO:0000256" key="1">
    <source>
        <dbReference type="SAM" id="MobiDB-lite"/>
    </source>
</evidence>
<feature type="compositionally biased region" description="Low complexity" evidence="1">
    <location>
        <begin position="187"/>
        <end position="204"/>
    </location>
</feature>
<dbReference type="EMBL" id="JADBJN010000002">
    <property type="protein sequence ID" value="KAG5675332.1"/>
    <property type="molecule type" value="Genomic_DNA"/>
</dbReference>
<organism evidence="2 3">
    <name type="scientific">Polypedilum vanderplanki</name>
    <name type="common">Sleeping chironomid midge</name>
    <dbReference type="NCBI Taxonomy" id="319348"/>
    <lineage>
        <taxon>Eukaryota</taxon>
        <taxon>Metazoa</taxon>
        <taxon>Ecdysozoa</taxon>
        <taxon>Arthropoda</taxon>
        <taxon>Hexapoda</taxon>
        <taxon>Insecta</taxon>
        <taxon>Pterygota</taxon>
        <taxon>Neoptera</taxon>
        <taxon>Endopterygota</taxon>
        <taxon>Diptera</taxon>
        <taxon>Nematocera</taxon>
        <taxon>Chironomoidea</taxon>
        <taxon>Chironomidae</taxon>
        <taxon>Chironominae</taxon>
        <taxon>Polypedilum</taxon>
        <taxon>Polypedilum</taxon>
    </lineage>
</organism>
<sequence length="223" mass="25363">MVTEAFIVPQELPSILSLVYSNIPPIKKGTDSRVGFGYRFGDHADFQIQFELGPQKETQPIASAQSPSKRYIQSNDESQLQRIVRRQESRPTLESYETTTSKGWLQSIFEQFRNNFLETTTTEKPQPITLRRVPMISSSAYRHLQKLYSSARVNLDTRENEIDSVTIESSSSGQHLPKAAIDILQGNRSENQVRNNNNNNNANSRSKEKIDSITRDLSNVDLD</sequence>
<keyword evidence="3" id="KW-1185">Reference proteome</keyword>
<gene>
    <name evidence="2" type="ORF">PVAND_005242</name>
</gene>
<proteinExistence type="predicted"/>
<name>A0A9J6BZK7_POLVA</name>
<evidence type="ECO:0000313" key="3">
    <source>
        <dbReference type="Proteomes" id="UP001107558"/>
    </source>
</evidence>
<comment type="caution">
    <text evidence="2">The sequence shown here is derived from an EMBL/GenBank/DDBJ whole genome shotgun (WGS) entry which is preliminary data.</text>
</comment>
<dbReference type="Proteomes" id="UP001107558">
    <property type="component" value="Chromosome 2"/>
</dbReference>
<feature type="region of interest" description="Disordered" evidence="1">
    <location>
        <begin position="186"/>
        <end position="223"/>
    </location>
</feature>
<protein>
    <submittedName>
        <fullName evidence="2">Uncharacterized protein</fullName>
    </submittedName>
</protein>
<feature type="compositionally biased region" description="Basic and acidic residues" evidence="1">
    <location>
        <begin position="205"/>
        <end position="214"/>
    </location>
</feature>
<accession>A0A9J6BZK7</accession>
<dbReference type="OrthoDB" id="8188574at2759"/>
<reference evidence="2" key="1">
    <citation type="submission" date="2021-03" db="EMBL/GenBank/DDBJ databases">
        <title>Chromosome level genome of the anhydrobiotic midge Polypedilum vanderplanki.</title>
        <authorList>
            <person name="Yoshida Y."/>
            <person name="Kikawada T."/>
            <person name="Gusev O."/>
        </authorList>
    </citation>
    <scope>NUCLEOTIDE SEQUENCE</scope>
    <source>
        <strain evidence="2">NIAS01</strain>
        <tissue evidence="2">Whole body or cell culture</tissue>
    </source>
</reference>
<evidence type="ECO:0000313" key="2">
    <source>
        <dbReference type="EMBL" id="KAG5675332.1"/>
    </source>
</evidence>
<dbReference type="AlphaFoldDB" id="A0A9J6BZK7"/>